<accession>A0A8J7WPZ1</accession>
<keyword evidence="1" id="KW-0732">Signal</keyword>
<evidence type="ECO:0000313" key="2">
    <source>
        <dbReference type="EMBL" id="MBS2963379.1"/>
    </source>
</evidence>
<dbReference type="InterPro" id="IPR006059">
    <property type="entry name" value="SBP"/>
</dbReference>
<keyword evidence="3" id="KW-1185">Reference proteome</keyword>
<feature type="chain" id="PRO_5038711432" evidence="1">
    <location>
        <begin position="23"/>
        <end position="433"/>
    </location>
</feature>
<dbReference type="PANTHER" id="PTHR43649">
    <property type="entry name" value="ARABINOSE-BINDING PROTEIN-RELATED"/>
    <property type="match status" value="1"/>
</dbReference>
<dbReference type="PROSITE" id="PS51257">
    <property type="entry name" value="PROKAR_LIPOPROTEIN"/>
    <property type="match status" value="1"/>
</dbReference>
<feature type="signal peptide" evidence="1">
    <location>
        <begin position="1"/>
        <end position="22"/>
    </location>
</feature>
<dbReference type="EMBL" id="JAGSXH010000025">
    <property type="protein sequence ID" value="MBS2963379.1"/>
    <property type="molecule type" value="Genomic_DNA"/>
</dbReference>
<organism evidence="2 3">
    <name type="scientific">Actinocrinis puniceicyclus</name>
    <dbReference type="NCBI Taxonomy" id="977794"/>
    <lineage>
        <taxon>Bacteria</taxon>
        <taxon>Bacillati</taxon>
        <taxon>Actinomycetota</taxon>
        <taxon>Actinomycetes</taxon>
        <taxon>Catenulisporales</taxon>
        <taxon>Actinospicaceae</taxon>
        <taxon>Actinocrinis</taxon>
    </lineage>
</organism>
<protein>
    <submittedName>
        <fullName evidence="2">Extracellular solute-binding protein</fullName>
    </submittedName>
</protein>
<dbReference type="InterPro" id="IPR050490">
    <property type="entry name" value="Bact_solute-bd_prot1"/>
</dbReference>
<dbReference type="AlphaFoldDB" id="A0A8J7WPZ1"/>
<dbReference type="SUPFAM" id="SSF53850">
    <property type="entry name" value="Periplasmic binding protein-like II"/>
    <property type="match status" value="1"/>
</dbReference>
<evidence type="ECO:0000313" key="3">
    <source>
        <dbReference type="Proteomes" id="UP000677913"/>
    </source>
</evidence>
<dbReference type="Pfam" id="PF01547">
    <property type="entry name" value="SBP_bac_1"/>
    <property type="match status" value="1"/>
</dbReference>
<comment type="caution">
    <text evidence="2">The sequence shown here is derived from an EMBL/GenBank/DDBJ whole genome shotgun (WGS) entry which is preliminary data.</text>
</comment>
<dbReference type="Proteomes" id="UP000677913">
    <property type="component" value="Unassembled WGS sequence"/>
</dbReference>
<dbReference type="RefSeq" id="WP_211467026.1">
    <property type="nucleotide sequence ID" value="NZ_JAGSXH010000025.1"/>
</dbReference>
<sequence length="433" mass="45208">MRKIRTVSFVAAAAALALTASACSSSSGGAAAKNNASAGPVNLTWWHNGTTDPVKSLWAQAASDYTAAHPNVKFTVDPIQNEQFTTKVPAALAGGNPPDIYQQWGGGQEASQITSGKVMDLTSAVSSWIGQLGPVAQGWQVNGKQYGIPYDQHVVGFWYRKDLFAQAGITAPPTTMDELNADVAKLKTKNIAPIAIGSKDRWPDAFYWDYFAVRECSTDVLKQASKDLKLSDPCWTKAGDDVKAFLATNPFQTGFLGTPAQQGVGSSAGMIAAGKAAMELQGDWELPTMEGLLPNGTFKSQMGWFPFPAVTGGQGDPTVALGGGDGFSCTTGAGASCVDFLKYLASTAVQDKIASQGIALPANPASASKLTDPNLQAISSYAGKAPYIQMYFDTAFPTNVGQSLDNAVADFFAGKGTPQTIVQSVTNAGSGGK</sequence>
<name>A0A8J7WPZ1_9ACTN</name>
<reference evidence="2" key="1">
    <citation type="submission" date="2021-04" db="EMBL/GenBank/DDBJ databases">
        <title>Genome based classification of Actinospica acidithermotolerans sp. nov., an actinobacterium isolated from an Indonesian hot spring.</title>
        <authorList>
            <person name="Kusuma A.B."/>
            <person name="Putra K.E."/>
            <person name="Nafisah S."/>
            <person name="Loh J."/>
            <person name="Nouioui I."/>
            <person name="Goodfellow M."/>
        </authorList>
    </citation>
    <scope>NUCLEOTIDE SEQUENCE</scope>
    <source>
        <strain evidence="2">DSM 45618</strain>
    </source>
</reference>
<evidence type="ECO:0000256" key="1">
    <source>
        <dbReference type="SAM" id="SignalP"/>
    </source>
</evidence>
<dbReference type="Gene3D" id="3.40.190.10">
    <property type="entry name" value="Periplasmic binding protein-like II"/>
    <property type="match status" value="2"/>
</dbReference>
<proteinExistence type="predicted"/>
<dbReference type="PANTHER" id="PTHR43649:SF14">
    <property type="entry name" value="BLR3389 PROTEIN"/>
    <property type="match status" value="1"/>
</dbReference>
<gene>
    <name evidence="2" type="ORF">KGA66_10005</name>
</gene>